<dbReference type="SMART" id="SM00382">
    <property type="entry name" value="AAA"/>
    <property type="match status" value="1"/>
</dbReference>
<dbReference type="PROSITE" id="PS50893">
    <property type="entry name" value="ABC_TRANSPORTER_2"/>
    <property type="match status" value="1"/>
</dbReference>
<dbReference type="GO" id="GO:0005524">
    <property type="term" value="F:ATP binding"/>
    <property type="evidence" value="ECO:0007669"/>
    <property type="project" value="UniProtKB-KW"/>
</dbReference>
<evidence type="ECO:0000256" key="3">
    <source>
        <dbReference type="ARBA" id="ARBA00022741"/>
    </source>
</evidence>
<dbReference type="InterPro" id="IPR003593">
    <property type="entry name" value="AAA+_ATPase"/>
</dbReference>
<feature type="domain" description="ABC transporter" evidence="5">
    <location>
        <begin position="28"/>
        <end position="268"/>
    </location>
</feature>
<comment type="caution">
    <text evidence="6">The sequence shown here is derived from an EMBL/GenBank/DDBJ whole genome shotgun (WGS) entry which is preliminary data.</text>
</comment>
<reference evidence="6 7" key="1">
    <citation type="submission" date="2017-08" db="EMBL/GenBank/DDBJ databases">
        <title>Infants hospitalized years apart are colonized by the same room-sourced microbial strains.</title>
        <authorList>
            <person name="Brooks B."/>
            <person name="Olm M.R."/>
            <person name="Firek B.A."/>
            <person name="Baker R."/>
            <person name="Thomas B.C."/>
            <person name="Morowitz M.J."/>
            <person name="Banfield J.F."/>
        </authorList>
    </citation>
    <scope>NUCLEOTIDE SEQUENCE [LARGE SCALE GENOMIC DNA]</scope>
    <source>
        <strain evidence="6">S2_006_000_R1_57</strain>
    </source>
</reference>
<dbReference type="PANTHER" id="PTHR42734">
    <property type="entry name" value="METAL TRANSPORT SYSTEM ATP-BINDING PROTEIN TM_0124-RELATED"/>
    <property type="match status" value="1"/>
</dbReference>
<dbReference type="Gene3D" id="3.40.50.300">
    <property type="entry name" value="P-loop containing nucleotide triphosphate hydrolases"/>
    <property type="match status" value="1"/>
</dbReference>
<accession>A0A2W5ICF0</accession>
<evidence type="ECO:0000259" key="5">
    <source>
        <dbReference type="PROSITE" id="PS50893"/>
    </source>
</evidence>
<gene>
    <name evidence="6" type="ORF">DI579_00865</name>
</gene>
<dbReference type="AlphaFoldDB" id="A0A2W5ICF0"/>
<dbReference type="SUPFAM" id="SSF52540">
    <property type="entry name" value="P-loop containing nucleoside triphosphate hydrolases"/>
    <property type="match status" value="1"/>
</dbReference>
<protein>
    <submittedName>
        <fullName evidence="6">Iron ABC transporter ATP-binding protein</fullName>
    </submittedName>
</protein>
<evidence type="ECO:0000313" key="7">
    <source>
        <dbReference type="Proteomes" id="UP000248606"/>
    </source>
</evidence>
<dbReference type="Proteomes" id="UP000248606">
    <property type="component" value="Unassembled WGS sequence"/>
</dbReference>
<dbReference type="Pfam" id="PF00005">
    <property type="entry name" value="ABC_tran"/>
    <property type="match status" value="1"/>
</dbReference>
<evidence type="ECO:0000256" key="4">
    <source>
        <dbReference type="ARBA" id="ARBA00022840"/>
    </source>
</evidence>
<dbReference type="EMBL" id="QFOZ01000001">
    <property type="protein sequence ID" value="PZP89751.1"/>
    <property type="molecule type" value="Genomic_DNA"/>
</dbReference>
<evidence type="ECO:0000256" key="2">
    <source>
        <dbReference type="ARBA" id="ARBA00022448"/>
    </source>
</evidence>
<keyword evidence="3" id="KW-0547">Nucleotide-binding</keyword>
<dbReference type="InterPro" id="IPR027417">
    <property type="entry name" value="P-loop_NTPase"/>
</dbReference>
<comment type="similarity">
    <text evidence="1">Belongs to the ABC transporter superfamily.</text>
</comment>
<dbReference type="GO" id="GO:0016887">
    <property type="term" value="F:ATP hydrolysis activity"/>
    <property type="evidence" value="ECO:0007669"/>
    <property type="project" value="InterPro"/>
</dbReference>
<keyword evidence="4 6" id="KW-0067">ATP-binding</keyword>
<dbReference type="InterPro" id="IPR003439">
    <property type="entry name" value="ABC_transporter-like_ATP-bd"/>
</dbReference>
<evidence type="ECO:0000256" key="1">
    <source>
        <dbReference type="ARBA" id="ARBA00005417"/>
    </source>
</evidence>
<evidence type="ECO:0000313" key="6">
    <source>
        <dbReference type="EMBL" id="PZP89751.1"/>
    </source>
</evidence>
<name>A0A2W5ICF0_9ACTN</name>
<keyword evidence="2" id="KW-0813">Transport</keyword>
<proteinExistence type="inferred from homology"/>
<dbReference type="PANTHER" id="PTHR42734:SF17">
    <property type="entry name" value="METAL TRANSPORT SYSTEM ATP-BINDING PROTEIN TM_0124-RELATED"/>
    <property type="match status" value="1"/>
</dbReference>
<organism evidence="6 7">
    <name type="scientific">Lawsonella clevelandensis</name>
    <dbReference type="NCBI Taxonomy" id="1528099"/>
    <lineage>
        <taxon>Bacteria</taxon>
        <taxon>Bacillati</taxon>
        <taxon>Actinomycetota</taxon>
        <taxon>Actinomycetes</taxon>
        <taxon>Mycobacteriales</taxon>
        <taxon>Lawsonellaceae</taxon>
        <taxon>Lawsonella</taxon>
    </lineage>
</organism>
<dbReference type="InterPro" id="IPR050153">
    <property type="entry name" value="Metal_Ion_Import_ABC"/>
</dbReference>
<dbReference type="RefSeq" id="WP_290595467.1">
    <property type="nucleotide sequence ID" value="NZ_CAKZIO010000003.1"/>
</dbReference>
<sequence>MAFADSPVQYPTQHSAHNGATVSWGNVVDARDVLLYRGDTTLVGPLSWRVNAGEQWIIFGPNGAGKTSLLRLLTGDLYPSRGTLNVLGEEFGHTDLTELRTRIGVSSAALARHVPAQETVLNVVLSAGYSMLGRWKEEYLPEDLDRATALLEDFSVIHLHDRPFGLLSEGEQKRVLIARALMAVPELLLLDEPTSGLDLGGREDVIELLELLAQDPQAPAMVMVTHHVEEIPRCFTHAMILREGQVVHQGPIADVITSQTMSDAFAQPITVTREDGRFFAHRDYARGRHSMDLSGR</sequence>